<reference evidence="5 6" key="1">
    <citation type="submission" date="2021-12" db="EMBL/GenBank/DDBJ databases">
        <title>Discovery of the Pendulisporaceae a myxobacterial family with distinct sporulation behavior and unique specialized metabolism.</title>
        <authorList>
            <person name="Garcia R."/>
            <person name="Popoff A."/>
            <person name="Bader C.D."/>
            <person name="Loehr J."/>
            <person name="Walesch S."/>
            <person name="Walt C."/>
            <person name="Boldt J."/>
            <person name="Bunk B."/>
            <person name="Haeckl F.J.F.P.J."/>
            <person name="Gunesch A.P."/>
            <person name="Birkelbach J."/>
            <person name="Nuebel U."/>
            <person name="Pietschmann T."/>
            <person name="Bach T."/>
            <person name="Mueller R."/>
        </authorList>
    </citation>
    <scope>NUCLEOTIDE SEQUENCE [LARGE SCALE GENOMIC DNA]</scope>
    <source>
        <strain evidence="5 6">MSr12523</strain>
    </source>
</reference>
<dbReference type="HAMAP" id="MF_00996">
    <property type="entry name" value="MqnD"/>
    <property type="match status" value="1"/>
</dbReference>
<evidence type="ECO:0000256" key="1">
    <source>
        <dbReference type="ARBA" id="ARBA00004863"/>
    </source>
</evidence>
<evidence type="ECO:0000256" key="4">
    <source>
        <dbReference type="HAMAP-Rule" id="MF_00996"/>
    </source>
</evidence>
<protein>
    <recommendedName>
        <fullName evidence="4">1,4-dihydroxy-6-naphtoate synthase</fullName>
        <ecNumber evidence="4">4.1.99.29</ecNumber>
    </recommendedName>
    <alternativeName>
        <fullName evidence="4">Menaquinone biosynthetic enzyme MqnD</fullName>
    </alternativeName>
</protein>
<organism evidence="5 6">
    <name type="scientific">Pendulispora brunnea</name>
    <dbReference type="NCBI Taxonomy" id="2905690"/>
    <lineage>
        <taxon>Bacteria</taxon>
        <taxon>Pseudomonadati</taxon>
        <taxon>Myxococcota</taxon>
        <taxon>Myxococcia</taxon>
        <taxon>Myxococcales</taxon>
        <taxon>Sorangiineae</taxon>
        <taxon>Pendulisporaceae</taxon>
        <taxon>Pendulispora</taxon>
    </lineage>
</organism>
<dbReference type="InterPro" id="IPR003773">
    <property type="entry name" value="Menaquinone_biosynth"/>
</dbReference>
<evidence type="ECO:0000256" key="2">
    <source>
        <dbReference type="ARBA" id="ARBA00022428"/>
    </source>
</evidence>
<dbReference type="SUPFAM" id="SSF53850">
    <property type="entry name" value="Periplasmic binding protein-like II"/>
    <property type="match status" value="1"/>
</dbReference>
<keyword evidence="3 4" id="KW-0456">Lyase</keyword>
<feature type="binding site" evidence="4">
    <location>
        <begin position="109"/>
        <end position="110"/>
    </location>
    <ligand>
        <name>substrate</name>
    </ligand>
</feature>
<dbReference type="Pfam" id="PF02621">
    <property type="entry name" value="VitK2_biosynth"/>
    <property type="match status" value="1"/>
</dbReference>
<proteinExistence type="inferred from homology"/>
<dbReference type="PANTHER" id="PTHR37167">
    <property type="entry name" value="1,4-DIHYDROXY-6-NAPHTOATE SYNTHASE"/>
    <property type="match status" value="1"/>
</dbReference>
<evidence type="ECO:0000256" key="3">
    <source>
        <dbReference type="ARBA" id="ARBA00023239"/>
    </source>
</evidence>
<comment type="catalytic activity">
    <reaction evidence="4">
        <text>cyclic dehypoxanthinylfutalosinate = 1,4-dihydroxy-6-naphthoate + dihydroxyacetone</text>
        <dbReference type="Rhea" id="RHEA:33087"/>
        <dbReference type="ChEBI" id="CHEBI:16016"/>
        <dbReference type="ChEBI" id="CHEBI:64254"/>
        <dbReference type="ChEBI" id="CHEBI:64270"/>
        <dbReference type="EC" id="4.1.99.29"/>
    </reaction>
</comment>
<gene>
    <name evidence="4" type="primary">mqnD</name>
    <name evidence="5" type="ORF">LZC95_47225</name>
</gene>
<keyword evidence="6" id="KW-1185">Reference proteome</keyword>
<dbReference type="PANTHER" id="PTHR37167:SF1">
    <property type="entry name" value="1,4-DIHYDROXY-6-NAPHTOATE SYNTHASE"/>
    <property type="match status" value="1"/>
</dbReference>
<comment type="caution">
    <text evidence="4">Lacks conserved residue(s) required for the propagation of feature annotation.</text>
</comment>
<comment type="function">
    <text evidence="4">Catalyzes the conversion of cyclic dehypoxanthine futalosine (cyclic DHFL) into 1,4-dihydroxy-6-naphthoate, a step in the biosynthesis of menaquinone (MK, vitamin K2).</text>
</comment>
<name>A0ABZ2K5R0_9BACT</name>
<accession>A0ABZ2K5R0</accession>
<dbReference type="Gene3D" id="3.40.190.10">
    <property type="entry name" value="Periplasmic binding protein-like II"/>
    <property type="match status" value="2"/>
</dbReference>
<keyword evidence="2 4" id="KW-0474">Menaquinone biosynthesis</keyword>
<sequence length="283" mass="31083">MPIRLAFSPDSDDVFMFWALLEGRIDGEGLTFVAEREDTESLNQRAERGDVDVLAVSIARYATIAQDWLLLPHGASVGRGYGPVVVAREPRSIESLAGKRIGVPGLRTTAYLTLRLVGPVFEPVVVPIAPYSKAFEALRSGEVDAVLLIHEGRLTYEREGFHRVLELGEAWAAATGGLPLPLGGNAIRRGLGEVTIAKVSRLCRASIAWALEHREEMMASLLSAEKRTDLPLDRALLDRYLAMYANEDTREMKPDVVNAIRELYRRGVAAGLLPETARLELAP</sequence>
<comment type="pathway">
    <text evidence="1 4">Quinol/quinone metabolism; menaquinone biosynthesis.</text>
</comment>
<dbReference type="RefSeq" id="WP_394844636.1">
    <property type="nucleotide sequence ID" value="NZ_CP089982.1"/>
</dbReference>
<feature type="active site" description="Proton acceptor" evidence="4">
    <location>
        <position position="150"/>
    </location>
</feature>
<dbReference type="EMBL" id="CP089982">
    <property type="protein sequence ID" value="WXA94032.1"/>
    <property type="molecule type" value="Genomic_DNA"/>
</dbReference>
<dbReference type="EC" id="4.1.99.29" evidence="4"/>
<dbReference type="InterPro" id="IPR030869">
    <property type="entry name" value="MqnD"/>
</dbReference>
<comment type="similarity">
    <text evidence="4">Belongs to the MqnA/MqnD family. MqnD subfamily.</text>
</comment>
<evidence type="ECO:0000313" key="6">
    <source>
        <dbReference type="Proteomes" id="UP001379533"/>
    </source>
</evidence>
<dbReference type="Proteomes" id="UP001379533">
    <property type="component" value="Chromosome"/>
</dbReference>
<evidence type="ECO:0000313" key="5">
    <source>
        <dbReference type="EMBL" id="WXA94032.1"/>
    </source>
</evidence>